<evidence type="ECO:0000256" key="1">
    <source>
        <dbReference type="ARBA" id="ARBA00005431"/>
    </source>
</evidence>
<dbReference type="InterPro" id="IPR013783">
    <property type="entry name" value="Ig-like_fold"/>
</dbReference>
<comment type="similarity">
    <text evidence="1">Belongs to the NXPE family.</text>
</comment>
<evidence type="ECO:0000313" key="4">
    <source>
        <dbReference type="Proteomes" id="UP000694865"/>
    </source>
</evidence>
<evidence type="ECO:0000313" key="5">
    <source>
        <dbReference type="RefSeq" id="XP_006821207.1"/>
    </source>
</evidence>
<feature type="region of interest" description="Disordered" evidence="2">
    <location>
        <begin position="157"/>
        <end position="211"/>
    </location>
</feature>
<keyword evidence="4" id="KW-1185">Reference proteome</keyword>
<dbReference type="GeneID" id="102801333"/>
<dbReference type="InterPro" id="IPR026845">
    <property type="entry name" value="NXPH/NXPE"/>
</dbReference>
<dbReference type="InterPro" id="IPR014756">
    <property type="entry name" value="Ig_E-set"/>
</dbReference>
<dbReference type="PANTHER" id="PTHR16165">
    <property type="entry name" value="NXPE FAMILY MEMBER"/>
    <property type="match status" value="1"/>
</dbReference>
<protein>
    <submittedName>
        <fullName evidence="5">NXPE family member 3-like</fullName>
    </submittedName>
</protein>
<evidence type="ECO:0000256" key="2">
    <source>
        <dbReference type="SAM" id="MobiDB-lite"/>
    </source>
</evidence>
<feature type="domain" description="NXPE C-terminal" evidence="3">
    <location>
        <begin position="596"/>
        <end position="723"/>
    </location>
</feature>
<dbReference type="Pfam" id="PF06312">
    <property type="entry name" value="Neurexophilin"/>
    <property type="match status" value="1"/>
</dbReference>
<dbReference type="Pfam" id="PF24536">
    <property type="entry name" value="NXPE4_C"/>
    <property type="match status" value="1"/>
</dbReference>
<sequence>MTGEDKRADRQAAREERRAKMEIEAEDELDSYLLRFVRFATNASWHRNGWTTKLSALLTGKALEVYSRMSDTDAVDDDRVKVALLTRYEIKPESSESPDQLIVRLKNYFAKWVELSGTAATYDGVTDLMELLGDMSSKSIKDVSSIRSHTVIVPEKLKQTKPNASISDDLTPLRPRNNGSEPTTVTSSGDTSKTQVNGPTGESPKQVKMEKNGEVETIVEVEKALKNNTVDLYPYKKYDPFGMEWINVVDELEWIHRNSYNEDKKVYKMPFDYGSGELKPTSVNETRVVLQTAKNNIRKGTYICVSIETIDENGRKRNRGGDFFTAGMTNVGQGKSTAGRVFDHGNGTYDVYFYAAWSGEAKIDIALTFTREAITYIKDIMKTKEELLGFAANYSDGKNTEETRCSLINEGVWENRCEYINPNSLGKTVFACKKLQRFSCDQLTNVWAGVSGLNRVALDETKKVAYLYDGKYSTVKLKGTPIKLNIQNAEVSLPKLPMCGPDLPIPLSDGYWEDNTTFVPLVCQSKQWTEEEIDKCIANTEVLGVGDSTLGPLTKAFIKTREMQEENFHFMTPRLAGPRVLIMETVFESDMMDKITKAQCQSKTPIVLLNFCFHYAFWSTRGYVERLVRVKLAVERLFQRCPNSKVLIKLGHSRDNLYKEQNIHSNNWIFYDMNRIQRRIFGGTGVLFLDPWDLINSSFEENTIHMGATVRRQEWFLALSYVCPEMAMMK</sequence>
<feature type="compositionally biased region" description="Polar residues" evidence="2">
    <location>
        <begin position="177"/>
        <end position="200"/>
    </location>
</feature>
<evidence type="ECO:0000259" key="3">
    <source>
        <dbReference type="Pfam" id="PF24536"/>
    </source>
</evidence>
<proteinExistence type="inferred from homology"/>
<dbReference type="InterPro" id="IPR057106">
    <property type="entry name" value="NXPE4_C"/>
</dbReference>
<dbReference type="Gene3D" id="2.60.40.10">
    <property type="entry name" value="Immunoglobulins"/>
    <property type="match status" value="1"/>
</dbReference>
<dbReference type="PANTHER" id="PTHR16165:SF5">
    <property type="entry name" value="NXPE FAMILY MEMBER 3"/>
    <property type="match status" value="1"/>
</dbReference>
<dbReference type="SUPFAM" id="SSF81296">
    <property type="entry name" value="E set domains"/>
    <property type="match status" value="1"/>
</dbReference>
<accession>A0ABM0MMG6</accession>
<dbReference type="RefSeq" id="XP_006821207.1">
    <property type="nucleotide sequence ID" value="XM_006821144.1"/>
</dbReference>
<gene>
    <name evidence="5" type="primary">LOC102801333</name>
</gene>
<name>A0ABM0MMG6_SACKO</name>
<organism evidence="4 5">
    <name type="scientific">Saccoglossus kowalevskii</name>
    <name type="common">Acorn worm</name>
    <dbReference type="NCBI Taxonomy" id="10224"/>
    <lineage>
        <taxon>Eukaryota</taxon>
        <taxon>Metazoa</taxon>
        <taxon>Hemichordata</taxon>
        <taxon>Enteropneusta</taxon>
        <taxon>Harrimaniidae</taxon>
        <taxon>Saccoglossus</taxon>
    </lineage>
</organism>
<dbReference type="Proteomes" id="UP000694865">
    <property type="component" value="Unplaced"/>
</dbReference>
<reference evidence="5" key="1">
    <citation type="submission" date="2025-08" db="UniProtKB">
        <authorList>
            <consortium name="RefSeq"/>
        </authorList>
    </citation>
    <scope>IDENTIFICATION</scope>
    <source>
        <tissue evidence="5">Testes</tissue>
    </source>
</reference>